<dbReference type="GO" id="GO:0046872">
    <property type="term" value="F:metal ion binding"/>
    <property type="evidence" value="ECO:0007669"/>
    <property type="project" value="TreeGrafter"/>
</dbReference>
<dbReference type="RefSeq" id="WP_133618740.1">
    <property type="nucleotide sequence ID" value="NZ_SNZE01000001.1"/>
</dbReference>
<evidence type="ECO:0000313" key="2">
    <source>
        <dbReference type="EMBL" id="TDR33047.1"/>
    </source>
</evidence>
<dbReference type="PROSITE" id="PS51707">
    <property type="entry name" value="CYTH"/>
    <property type="match status" value="1"/>
</dbReference>
<dbReference type="InterPro" id="IPR033469">
    <property type="entry name" value="CYTH-like_dom_sf"/>
</dbReference>
<proteinExistence type="predicted"/>
<dbReference type="Proteomes" id="UP000294480">
    <property type="component" value="Unassembled WGS sequence"/>
</dbReference>
<dbReference type="AlphaFoldDB" id="A0A4R6YBJ2"/>
<dbReference type="InterPro" id="IPR023577">
    <property type="entry name" value="CYTH_domain"/>
</dbReference>
<dbReference type="CDD" id="cd07756">
    <property type="entry name" value="CYTH-like_Pase_CHAD"/>
    <property type="match status" value="1"/>
</dbReference>
<feature type="domain" description="CYTH" evidence="1">
    <location>
        <begin position="1"/>
        <end position="214"/>
    </location>
</feature>
<comment type="caution">
    <text evidence="2">The sequence shown here is derived from an EMBL/GenBank/DDBJ whole genome shotgun (WGS) entry which is preliminary data.</text>
</comment>
<sequence>MEHEIALALPKDAHDALHHILLRHPQIQFERCTQLLNVYLDTPTHDLKQQKAAFRLRFDTERLCWIQTLKTAGQLVNGVHSRNEWESTLPHATAKADVIPDIDLTQLPAEARILLSPLMTVLRPVFHTDFKREIYQYRQGDDVFEIAFDYGQVRLAEDNLHSTAVSLINELEIEYKAGHIDHMRQLANDMQNQLKATPQHISKAARGYMLMSQP</sequence>
<dbReference type="GO" id="GO:0050355">
    <property type="term" value="F:inorganic triphosphate phosphatase activity"/>
    <property type="evidence" value="ECO:0007669"/>
    <property type="project" value="InterPro"/>
</dbReference>
<dbReference type="Gene3D" id="2.40.320.10">
    <property type="entry name" value="Hypothetical Protein Pfu-838710-001"/>
    <property type="match status" value="1"/>
</dbReference>
<protein>
    <submittedName>
        <fullName evidence="2">Adenylate cyclase</fullName>
    </submittedName>
</protein>
<dbReference type="PANTHER" id="PTHR39569:SF1">
    <property type="entry name" value="INORGANIC TRIPHOSPHATASE"/>
    <property type="match status" value="1"/>
</dbReference>
<keyword evidence="3" id="KW-1185">Reference proteome</keyword>
<gene>
    <name evidence="2" type="ORF">DFR44_10197</name>
</gene>
<name>A0A4R6YBJ2_9BURK</name>
<dbReference type="SUPFAM" id="SSF55154">
    <property type="entry name" value="CYTH-like phosphatases"/>
    <property type="match status" value="1"/>
</dbReference>
<reference evidence="2 3" key="1">
    <citation type="submission" date="2019-03" db="EMBL/GenBank/DDBJ databases">
        <title>Genomic Encyclopedia of Type Strains, Phase IV (KMG-IV): sequencing the most valuable type-strain genomes for metagenomic binning, comparative biology and taxonomic classification.</title>
        <authorList>
            <person name="Goeker M."/>
        </authorList>
    </citation>
    <scope>NUCLEOTIDE SEQUENCE [LARGE SCALE GENOMIC DNA]</scope>
    <source>
        <strain evidence="2 3">DSM 102852</strain>
    </source>
</reference>
<dbReference type="SMART" id="SM01118">
    <property type="entry name" value="CYTH"/>
    <property type="match status" value="1"/>
</dbReference>
<evidence type="ECO:0000259" key="1">
    <source>
        <dbReference type="PROSITE" id="PS51707"/>
    </source>
</evidence>
<dbReference type="OrthoDB" id="3034217at2"/>
<evidence type="ECO:0000313" key="3">
    <source>
        <dbReference type="Proteomes" id="UP000294480"/>
    </source>
</evidence>
<dbReference type="InterPro" id="IPR039013">
    <property type="entry name" value="YgiF"/>
</dbReference>
<organism evidence="2 3">
    <name type="scientific">Hydromonas duriensis</name>
    <dbReference type="NCBI Taxonomy" id="1527608"/>
    <lineage>
        <taxon>Bacteria</taxon>
        <taxon>Pseudomonadati</taxon>
        <taxon>Pseudomonadota</taxon>
        <taxon>Betaproteobacteria</taxon>
        <taxon>Burkholderiales</taxon>
        <taxon>Burkholderiaceae</taxon>
        <taxon>Hydromonas</taxon>
    </lineage>
</organism>
<dbReference type="EMBL" id="SNZE01000001">
    <property type="protein sequence ID" value="TDR33047.1"/>
    <property type="molecule type" value="Genomic_DNA"/>
</dbReference>
<dbReference type="PANTHER" id="PTHR39569">
    <property type="entry name" value="INORGANIC TRIPHOSPHATASE"/>
    <property type="match status" value="1"/>
</dbReference>
<dbReference type="Pfam" id="PF01928">
    <property type="entry name" value="CYTH"/>
    <property type="match status" value="1"/>
</dbReference>
<accession>A0A4R6YBJ2</accession>